<protein>
    <recommendedName>
        <fullName evidence="3">Protein kinase domain-containing protein</fullName>
    </recommendedName>
</protein>
<evidence type="ECO:0000256" key="1">
    <source>
        <dbReference type="ARBA" id="ARBA00022741"/>
    </source>
</evidence>
<dbReference type="GO" id="GO:0004674">
    <property type="term" value="F:protein serine/threonine kinase activity"/>
    <property type="evidence" value="ECO:0007669"/>
    <property type="project" value="TreeGrafter"/>
</dbReference>
<dbReference type="InterPro" id="IPR000719">
    <property type="entry name" value="Prot_kinase_dom"/>
</dbReference>
<name>A0A3P6U8T8_LITSI</name>
<dbReference type="PROSITE" id="PS00108">
    <property type="entry name" value="PROTEIN_KINASE_ST"/>
    <property type="match status" value="1"/>
</dbReference>
<evidence type="ECO:0000313" key="4">
    <source>
        <dbReference type="EMBL" id="VDK87900.1"/>
    </source>
</evidence>
<dbReference type="PROSITE" id="PS50011">
    <property type="entry name" value="PROTEIN_KINASE_DOM"/>
    <property type="match status" value="1"/>
</dbReference>
<dbReference type="OMA" id="DYADIWA"/>
<reference evidence="4 5" key="1">
    <citation type="submission" date="2018-08" db="EMBL/GenBank/DDBJ databases">
        <authorList>
            <person name="Laetsch R D."/>
            <person name="Stevens L."/>
            <person name="Kumar S."/>
            <person name="Blaxter L. M."/>
        </authorList>
    </citation>
    <scope>NUCLEOTIDE SEQUENCE [LARGE SCALE GENOMIC DNA]</scope>
</reference>
<dbReference type="InterPro" id="IPR011009">
    <property type="entry name" value="Kinase-like_dom_sf"/>
</dbReference>
<dbReference type="GO" id="GO:0005737">
    <property type="term" value="C:cytoplasm"/>
    <property type="evidence" value="ECO:0007669"/>
    <property type="project" value="TreeGrafter"/>
</dbReference>
<dbReference type="OrthoDB" id="5810217at2759"/>
<dbReference type="SMART" id="SM00220">
    <property type="entry name" value="S_TKc"/>
    <property type="match status" value="1"/>
</dbReference>
<feature type="non-terminal residue" evidence="4">
    <location>
        <position position="1"/>
    </location>
</feature>
<dbReference type="GO" id="GO:0005524">
    <property type="term" value="F:ATP binding"/>
    <property type="evidence" value="ECO:0007669"/>
    <property type="project" value="UniProtKB-KW"/>
</dbReference>
<dbReference type="Gene3D" id="1.10.510.10">
    <property type="entry name" value="Transferase(Phosphotransferase) domain 1"/>
    <property type="match status" value="1"/>
</dbReference>
<dbReference type="PANTHER" id="PTHR24346">
    <property type="entry name" value="MAP/MICROTUBULE AFFINITY-REGULATING KINASE"/>
    <property type="match status" value="1"/>
</dbReference>
<dbReference type="GO" id="GO:0035556">
    <property type="term" value="P:intracellular signal transduction"/>
    <property type="evidence" value="ECO:0007669"/>
    <property type="project" value="TreeGrafter"/>
</dbReference>
<dbReference type="Pfam" id="PF00069">
    <property type="entry name" value="Pkinase"/>
    <property type="match status" value="1"/>
</dbReference>
<organism evidence="4 5">
    <name type="scientific">Litomosoides sigmodontis</name>
    <name type="common">Filarial nematode worm</name>
    <dbReference type="NCBI Taxonomy" id="42156"/>
    <lineage>
        <taxon>Eukaryota</taxon>
        <taxon>Metazoa</taxon>
        <taxon>Ecdysozoa</taxon>
        <taxon>Nematoda</taxon>
        <taxon>Chromadorea</taxon>
        <taxon>Rhabditida</taxon>
        <taxon>Spirurina</taxon>
        <taxon>Spiruromorpha</taxon>
        <taxon>Filarioidea</taxon>
        <taxon>Onchocercidae</taxon>
        <taxon>Litomosoides</taxon>
    </lineage>
</organism>
<dbReference type="InterPro" id="IPR008271">
    <property type="entry name" value="Ser/Thr_kinase_AS"/>
</dbReference>
<evidence type="ECO:0000313" key="5">
    <source>
        <dbReference type="Proteomes" id="UP000277928"/>
    </source>
</evidence>
<dbReference type="Proteomes" id="UP000277928">
    <property type="component" value="Unassembled WGS sequence"/>
</dbReference>
<keyword evidence="5" id="KW-1185">Reference proteome</keyword>
<dbReference type="SUPFAM" id="SSF56112">
    <property type="entry name" value="Protein kinase-like (PK-like)"/>
    <property type="match status" value="1"/>
</dbReference>
<sequence length="364" mass="42429">LFSIGREVMAATSKTKTVVVERLEGSESLTTVTATSATESATSQESFECNDFSYCDDPKDAVIDETLMPMELRGKFWKTERTLGEGGNFKVYLVRSNDGLKYAVRLSRRQDRSTKCYRKSKERQIEAASYMEKHLKNALQLDELIGYHPNIVRLVGFRKVNLCTQRFVEYVSGGDLHDFMEARRTRKKHQVGIKEVRSLFSDLMRAVKHIHNLHIAHMDIKVENCLLTPSGSLKLTDFDEAVYFEPGKKMRGSVYATKAYAAPETFDKEYRPDCADMWACGIVLFFLLRRNVPWEVAKEDDKMYRKWYQTERKEHFFSFPRLYRGVAEFLLKMLKVDANERATADEIIAHQWLRFQERRLKVNF</sequence>
<gene>
    <name evidence="4" type="ORF">NLS_LOCUS8396</name>
</gene>
<accession>A0A3P6U8T8</accession>
<evidence type="ECO:0000259" key="3">
    <source>
        <dbReference type="PROSITE" id="PS50011"/>
    </source>
</evidence>
<dbReference type="PANTHER" id="PTHR24346:SF30">
    <property type="entry name" value="MATERNAL EMBRYONIC LEUCINE ZIPPER KINASE"/>
    <property type="match status" value="1"/>
</dbReference>
<dbReference type="AlphaFoldDB" id="A0A3P6U8T8"/>
<dbReference type="STRING" id="42156.A0A3P6U8T8"/>
<keyword evidence="2" id="KW-0067">ATP-binding</keyword>
<proteinExistence type="predicted"/>
<keyword evidence="1" id="KW-0547">Nucleotide-binding</keyword>
<dbReference type="EMBL" id="UYRX01001050">
    <property type="protein sequence ID" value="VDK87900.1"/>
    <property type="molecule type" value="Genomic_DNA"/>
</dbReference>
<feature type="domain" description="Protein kinase" evidence="3">
    <location>
        <begin position="77"/>
        <end position="353"/>
    </location>
</feature>
<evidence type="ECO:0000256" key="2">
    <source>
        <dbReference type="ARBA" id="ARBA00022840"/>
    </source>
</evidence>